<dbReference type="Gene3D" id="6.10.250.3410">
    <property type="entry name" value="DBF zinc finger"/>
    <property type="match status" value="1"/>
</dbReference>
<dbReference type="FunFam" id="6.10.250.3410:FF:000001">
    <property type="entry name" value="Protein DBF4 homolog A"/>
    <property type="match status" value="1"/>
</dbReference>
<reference evidence="7 8" key="1">
    <citation type="submission" date="2020-04" db="EMBL/GenBank/DDBJ databases">
        <authorList>
            <person name="Alioto T."/>
            <person name="Alioto T."/>
            <person name="Gomez Garrido J."/>
        </authorList>
    </citation>
    <scope>NUCLEOTIDE SEQUENCE [LARGE SCALE GENOMIC DNA]</scope>
</reference>
<protein>
    <recommendedName>
        <fullName evidence="6">DBF4-type domain-containing protein</fullName>
    </recommendedName>
</protein>
<gene>
    <name evidence="7" type="ORF">CLODIP_2_CD09340</name>
</gene>
<feature type="region of interest" description="Disordered" evidence="5">
    <location>
        <begin position="83"/>
        <end position="108"/>
    </location>
</feature>
<evidence type="ECO:0000313" key="7">
    <source>
        <dbReference type="EMBL" id="CAB3378766.1"/>
    </source>
</evidence>
<sequence>MVSPSKKRKLENKTLIKSGITNTIKTADLKIKRTSRPLVDYRFYLDLKNHAAAAKIEYRLKTLGAVVDDFLAKEVKYVVTDRPERTAAPTGQGSVASPAVPVEGRKRAQKSRADAMLEKARLQQTNISTFDALEYAFRWGIPIWPLENLSKWLEKIESSLQNNVPALRIRPFKGPFIKIEDINKRYKPLYGNLASWPSINLDYGCPFSTPKLIPGKTRNAPVAGHCQQLGEQRMTRKSKVPKPEEKAKSPEVLYPGYCEICEIDYVDLKQHLISSTHVKFTEDSSNYEDLDNLIKSSTVEDLLKASQPRRSPRGAAVAEPLAPPCDSEMRKLPVGVCNGQLRRCSVRQAESKARKECPAEVSLFSARCTRTRLSEPTPLVQTNGKRDEFIHNLRKRYPPPSDGCCRHRLRSRNSEGSEDASDEMGGTDSKPKTEQLNGKAPHHSSEEDSSCSSSLNIKRKRLSVEEKLLEDNKEYYRLEVKSAKLRSSAYLCQVNKVEYDDECANHVPSTPLAEQLSSIKEEDSLKRRRACSATTGSEPAKTDQPAVTATTAAPISGAESPAWHDLNFSFEHEPRSEPWYATYKRQDACLEFLEGFEDFRFRKRFLLPYEMPEFQRPRMRAKMAAAAAAASSPSAIGKRKFSARNRAMQLVADAKNPRKSPRCHASTLAILSNLMTRRRRSNGASPDRGTTAAAAAAAAEAEQATAAVEDVDKALDEMLASPPTPEVSPSGRVRRKSARRTLPEETDDLAAELANAATLDEAVDLRSEVDVLHLVYDYRNCDCTHHMRPVYTVQQPDEEAPPQQHQQQTAELLGLLARTKRRLGSVSEGSTLDTLSDTGTVNSSSRGRFKKRKRNLTGWPSNKPKKRQAAKPAEPAVDDAEDFVGVTIKVVKEKGTKGKVKTVYRTKKQTAAAASRGKAAAATSPPKRRARSESPRKSVTAAASVTGTQTSPVRKKLVVNRTCRARTRNSTSLRNRR</sequence>
<dbReference type="OrthoDB" id="21380at2759"/>
<evidence type="ECO:0000256" key="1">
    <source>
        <dbReference type="ARBA" id="ARBA00022723"/>
    </source>
</evidence>
<name>A0A8S1DF19_9INSE</name>
<dbReference type="GO" id="GO:0043539">
    <property type="term" value="F:protein serine/threonine kinase activator activity"/>
    <property type="evidence" value="ECO:0007669"/>
    <property type="project" value="TreeGrafter"/>
</dbReference>
<evidence type="ECO:0000259" key="6">
    <source>
        <dbReference type="PROSITE" id="PS51265"/>
    </source>
</evidence>
<evidence type="ECO:0000256" key="3">
    <source>
        <dbReference type="ARBA" id="ARBA00022833"/>
    </source>
</evidence>
<feature type="region of interest" description="Disordered" evidence="5">
    <location>
        <begin position="400"/>
        <end position="455"/>
    </location>
</feature>
<evidence type="ECO:0000256" key="2">
    <source>
        <dbReference type="ARBA" id="ARBA00022771"/>
    </source>
</evidence>
<feature type="region of interest" description="Disordered" evidence="5">
    <location>
        <begin position="523"/>
        <end position="547"/>
    </location>
</feature>
<dbReference type="GO" id="GO:0031431">
    <property type="term" value="C:Dbf4-dependent protein kinase complex"/>
    <property type="evidence" value="ECO:0007669"/>
    <property type="project" value="TreeGrafter"/>
</dbReference>
<proteinExistence type="predicted"/>
<dbReference type="InterPro" id="IPR038545">
    <property type="entry name" value="Znf_DBF_sf"/>
</dbReference>
<keyword evidence="8" id="KW-1185">Reference proteome</keyword>
<feature type="compositionally biased region" description="Polar residues" evidence="5">
    <location>
        <begin position="941"/>
        <end position="952"/>
    </location>
</feature>
<evidence type="ECO:0000313" key="8">
    <source>
        <dbReference type="Proteomes" id="UP000494165"/>
    </source>
</evidence>
<feature type="region of interest" description="Disordered" evidence="5">
    <location>
        <begin position="719"/>
        <end position="742"/>
    </location>
</feature>
<dbReference type="GO" id="GO:0008270">
    <property type="term" value="F:zinc ion binding"/>
    <property type="evidence" value="ECO:0007669"/>
    <property type="project" value="UniProtKB-KW"/>
</dbReference>
<evidence type="ECO:0000256" key="4">
    <source>
        <dbReference type="PROSITE-ProRule" id="PRU00600"/>
    </source>
</evidence>
<dbReference type="GO" id="GO:0010571">
    <property type="term" value="P:positive regulation of nuclear cell cycle DNA replication"/>
    <property type="evidence" value="ECO:0007669"/>
    <property type="project" value="TreeGrafter"/>
</dbReference>
<dbReference type="GO" id="GO:0003676">
    <property type="term" value="F:nucleic acid binding"/>
    <property type="evidence" value="ECO:0007669"/>
    <property type="project" value="InterPro"/>
</dbReference>
<dbReference type="AlphaFoldDB" id="A0A8S1DF19"/>
<feature type="compositionally biased region" description="Polar residues" evidence="5">
    <location>
        <begin position="827"/>
        <end position="842"/>
    </location>
</feature>
<feature type="domain" description="DBF4-type" evidence="6">
    <location>
        <begin position="251"/>
        <end position="300"/>
    </location>
</feature>
<dbReference type="Proteomes" id="UP000494165">
    <property type="component" value="Unassembled WGS sequence"/>
</dbReference>
<feature type="compositionally biased region" description="Low complexity" evidence="5">
    <location>
        <begin position="911"/>
        <end position="922"/>
    </location>
</feature>
<keyword evidence="1" id="KW-0479">Metal-binding</keyword>
<dbReference type="PROSITE" id="PS51265">
    <property type="entry name" value="ZF_DBF4"/>
    <property type="match status" value="1"/>
</dbReference>
<feature type="region of interest" description="Disordered" evidence="5">
    <location>
        <begin position="907"/>
        <end position="977"/>
    </location>
</feature>
<feature type="compositionally biased region" description="Basic residues" evidence="5">
    <location>
        <begin position="953"/>
        <end position="967"/>
    </location>
</feature>
<dbReference type="EMBL" id="CADEPI010000172">
    <property type="protein sequence ID" value="CAB3378766.1"/>
    <property type="molecule type" value="Genomic_DNA"/>
</dbReference>
<dbReference type="SMART" id="SM00586">
    <property type="entry name" value="ZnF_DBF"/>
    <property type="match status" value="1"/>
</dbReference>
<dbReference type="InterPro" id="IPR006572">
    <property type="entry name" value="Znf_DBF"/>
</dbReference>
<dbReference type="PANTHER" id="PTHR15375:SF26">
    <property type="entry name" value="PROTEIN CHIFFON"/>
    <property type="match status" value="1"/>
</dbReference>
<dbReference type="PANTHER" id="PTHR15375">
    <property type="entry name" value="ACTIVATOR OF S-PHASE KINASE-RELATED"/>
    <property type="match status" value="1"/>
</dbReference>
<feature type="compositionally biased region" description="Low complexity" evidence="5">
    <location>
        <begin position="968"/>
        <end position="977"/>
    </location>
</feature>
<dbReference type="GO" id="GO:1901987">
    <property type="term" value="P:regulation of cell cycle phase transition"/>
    <property type="evidence" value="ECO:0007669"/>
    <property type="project" value="TreeGrafter"/>
</dbReference>
<keyword evidence="3" id="KW-0862">Zinc</keyword>
<evidence type="ECO:0000256" key="5">
    <source>
        <dbReference type="SAM" id="MobiDB-lite"/>
    </source>
</evidence>
<feature type="region of interest" description="Disordered" evidence="5">
    <location>
        <begin position="825"/>
        <end position="878"/>
    </location>
</feature>
<organism evidence="7 8">
    <name type="scientific">Cloeon dipterum</name>
    <dbReference type="NCBI Taxonomy" id="197152"/>
    <lineage>
        <taxon>Eukaryota</taxon>
        <taxon>Metazoa</taxon>
        <taxon>Ecdysozoa</taxon>
        <taxon>Arthropoda</taxon>
        <taxon>Hexapoda</taxon>
        <taxon>Insecta</taxon>
        <taxon>Pterygota</taxon>
        <taxon>Palaeoptera</taxon>
        <taxon>Ephemeroptera</taxon>
        <taxon>Pisciforma</taxon>
        <taxon>Baetidae</taxon>
        <taxon>Cloeon</taxon>
    </lineage>
</organism>
<accession>A0A8S1DF19</accession>
<dbReference type="InterPro" id="IPR051590">
    <property type="entry name" value="Replication_Regulatory_Kinase"/>
</dbReference>
<keyword evidence="2 4" id="KW-0863">Zinc-finger</keyword>
<dbReference type="Pfam" id="PF07535">
    <property type="entry name" value="zf-DBF"/>
    <property type="match status" value="1"/>
</dbReference>
<comment type="caution">
    <text evidence="7">The sequence shown here is derived from an EMBL/GenBank/DDBJ whole genome shotgun (WGS) entry which is preliminary data.</text>
</comment>